<accession>A0A2S6BSH1</accession>
<dbReference type="OrthoDB" id="443402at2759"/>
<evidence type="ECO:0000313" key="2">
    <source>
        <dbReference type="EMBL" id="PPJ50412.1"/>
    </source>
</evidence>
<name>A0A2S6BSH1_9PEZI</name>
<dbReference type="STRING" id="357750.A0A2S6BSH1"/>
<proteinExistence type="predicted"/>
<keyword evidence="3" id="KW-1185">Reference proteome</keyword>
<comment type="caution">
    <text evidence="2">The sequence shown here is derived from an EMBL/GenBank/DDBJ whole genome shotgun (WGS) entry which is preliminary data.</text>
</comment>
<sequence>MDAISALSVAAATVQFLDFSLQALALCRQIRDDAQGSTAANAQLSEYARNVRNAAQELQRTSTNNTPAGRQIVNVARQCIATSDELTHVLLEIQRTGKPTVLSNAKTTLKAMRGRRTIEKLQNALRAQQERLDSAINHDIS</sequence>
<feature type="coiled-coil region" evidence="1">
    <location>
        <begin position="111"/>
        <end position="138"/>
    </location>
</feature>
<evidence type="ECO:0000313" key="3">
    <source>
        <dbReference type="Proteomes" id="UP000237631"/>
    </source>
</evidence>
<organism evidence="2 3">
    <name type="scientific">Cercospora berteroae</name>
    <dbReference type="NCBI Taxonomy" id="357750"/>
    <lineage>
        <taxon>Eukaryota</taxon>
        <taxon>Fungi</taxon>
        <taxon>Dikarya</taxon>
        <taxon>Ascomycota</taxon>
        <taxon>Pezizomycotina</taxon>
        <taxon>Dothideomycetes</taxon>
        <taxon>Dothideomycetidae</taxon>
        <taxon>Mycosphaerellales</taxon>
        <taxon>Mycosphaerellaceae</taxon>
        <taxon>Cercospora</taxon>
    </lineage>
</organism>
<protein>
    <recommendedName>
        <fullName evidence="4">NACHT-NTPase and P-loop NTPases N-terminal domain-containing protein</fullName>
    </recommendedName>
</protein>
<keyword evidence="1" id="KW-0175">Coiled coil</keyword>
<evidence type="ECO:0008006" key="4">
    <source>
        <dbReference type="Google" id="ProtNLM"/>
    </source>
</evidence>
<dbReference type="Proteomes" id="UP000237631">
    <property type="component" value="Unassembled WGS sequence"/>
</dbReference>
<gene>
    <name evidence="2" type="ORF">CBER1_06992</name>
</gene>
<reference evidence="3" key="1">
    <citation type="journal article" date="2017" name="bioRxiv">
        <title>Conservation of a gene cluster reveals novel cercosporin biosynthetic mechanisms and extends production to the genus Colletotrichum.</title>
        <authorList>
            <person name="de Jonge R."/>
            <person name="Ebert M.K."/>
            <person name="Huitt-Roehl C.R."/>
            <person name="Pal P."/>
            <person name="Suttle J.C."/>
            <person name="Spanner R.E."/>
            <person name="Neubauer J.D."/>
            <person name="Jurick W.M.II."/>
            <person name="Stott K.A."/>
            <person name="Secor G.A."/>
            <person name="Thomma B.P.H.J."/>
            <person name="Van de Peer Y."/>
            <person name="Townsend C.A."/>
            <person name="Bolton M.D."/>
        </authorList>
    </citation>
    <scope>NUCLEOTIDE SEQUENCE [LARGE SCALE GENOMIC DNA]</scope>
    <source>
        <strain evidence="3">CBS538.71</strain>
    </source>
</reference>
<dbReference type="EMBL" id="PNEN01001786">
    <property type="protein sequence ID" value="PPJ50412.1"/>
    <property type="molecule type" value="Genomic_DNA"/>
</dbReference>
<evidence type="ECO:0000256" key="1">
    <source>
        <dbReference type="SAM" id="Coils"/>
    </source>
</evidence>
<dbReference type="AlphaFoldDB" id="A0A2S6BSH1"/>